<evidence type="ECO:0000313" key="2">
    <source>
        <dbReference type="Proteomes" id="UP000187251"/>
    </source>
</evidence>
<dbReference type="RefSeq" id="WP_076413394.1">
    <property type="nucleotide sequence ID" value="NZ_MJMN01000023.1"/>
</dbReference>
<dbReference type="Proteomes" id="UP000187251">
    <property type="component" value="Unassembled WGS sequence"/>
</dbReference>
<gene>
    <name evidence="1" type="ORF">BIZ92_29840</name>
</gene>
<dbReference type="EMBL" id="MJMN01000023">
    <property type="protein sequence ID" value="OMG83639.1"/>
    <property type="molecule type" value="Genomic_DNA"/>
</dbReference>
<sequence length="118" mass="12887">MQKDVFQTDDDGLYLYKSVANELALTPGAFNIPYGAYEDAPPMPLTGKWPRRVGDAWVMVEDYRTTPLWVVETGAPYSIGGEHDVATGKVSYPGWGPLPAWLTTVEPPRDVDGADAEG</sequence>
<name>A0A1R1JRT6_ALCXX</name>
<proteinExistence type="predicted"/>
<comment type="caution">
    <text evidence="1">The sequence shown here is derived from an EMBL/GenBank/DDBJ whole genome shotgun (WGS) entry which is preliminary data.</text>
</comment>
<reference evidence="1 2" key="1">
    <citation type="submission" date="2016-09" db="EMBL/GenBank/DDBJ databases">
        <title>Phylogenomics of Achromobacter.</title>
        <authorList>
            <person name="Jeukens J."/>
            <person name="Freschi L."/>
            <person name="Vincent A.T."/>
            <person name="Emond-Rheault J.-G."/>
            <person name="Kukavica-Ibrulj I."/>
            <person name="Charette S.J."/>
            <person name="Levesque R.C."/>
        </authorList>
    </citation>
    <scope>NUCLEOTIDE SEQUENCE [LARGE SCALE GENOMIC DNA]</scope>
    <source>
        <strain evidence="1 2">AUS488</strain>
    </source>
</reference>
<dbReference type="AlphaFoldDB" id="A0A1R1JRT6"/>
<dbReference type="OrthoDB" id="8657139at2"/>
<protein>
    <submittedName>
        <fullName evidence="1">Phage tail protein</fullName>
    </submittedName>
</protein>
<evidence type="ECO:0000313" key="1">
    <source>
        <dbReference type="EMBL" id="OMG83639.1"/>
    </source>
</evidence>
<accession>A0A1R1JRT6</accession>
<organism evidence="1 2">
    <name type="scientific">Alcaligenes xylosoxydans xylosoxydans</name>
    <name type="common">Achromobacter xylosoxidans</name>
    <dbReference type="NCBI Taxonomy" id="85698"/>
    <lineage>
        <taxon>Bacteria</taxon>
        <taxon>Pseudomonadati</taxon>
        <taxon>Pseudomonadota</taxon>
        <taxon>Betaproteobacteria</taxon>
        <taxon>Burkholderiales</taxon>
        <taxon>Alcaligenaceae</taxon>
        <taxon>Achromobacter</taxon>
    </lineage>
</organism>